<organism evidence="1 2">
    <name type="scientific">Hermanssonia centrifuga</name>
    <dbReference type="NCBI Taxonomy" id="98765"/>
    <lineage>
        <taxon>Eukaryota</taxon>
        <taxon>Fungi</taxon>
        <taxon>Dikarya</taxon>
        <taxon>Basidiomycota</taxon>
        <taxon>Agaricomycotina</taxon>
        <taxon>Agaricomycetes</taxon>
        <taxon>Polyporales</taxon>
        <taxon>Meruliaceae</taxon>
        <taxon>Hermanssonia</taxon>
    </lineage>
</organism>
<evidence type="ECO:0000313" key="1">
    <source>
        <dbReference type="EMBL" id="PSR73910.1"/>
    </source>
</evidence>
<evidence type="ECO:0000313" key="2">
    <source>
        <dbReference type="Proteomes" id="UP000186601"/>
    </source>
</evidence>
<reference evidence="1 2" key="1">
    <citation type="submission" date="2018-02" db="EMBL/GenBank/DDBJ databases">
        <title>Genome sequence of the basidiomycete white-rot fungus Phlebia centrifuga.</title>
        <authorList>
            <person name="Granchi Z."/>
            <person name="Peng M."/>
            <person name="de Vries R.P."/>
            <person name="Hilden K."/>
            <person name="Makela M.R."/>
            <person name="Grigoriev I."/>
            <person name="Riley R."/>
        </authorList>
    </citation>
    <scope>NUCLEOTIDE SEQUENCE [LARGE SCALE GENOMIC DNA]</scope>
    <source>
        <strain evidence="1 2">FBCC195</strain>
    </source>
</reference>
<proteinExistence type="predicted"/>
<dbReference type="Proteomes" id="UP000186601">
    <property type="component" value="Unassembled WGS sequence"/>
</dbReference>
<protein>
    <submittedName>
        <fullName evidence="1">Uncharacterized protein</fullName>
    </submittedName>
</protein>
<name>A0A2R6NNE0_9APHY</name>
<sequence>MSTVTIAPLEEKVAVLDEKAAKAGSSSTRDYMMKFVCAAMSKSDLNPPGPTTVTNTE</sequence>
<dbReference type="EMBL" id="MLYV02001050">
    <property type="protein sequence ID" value="PSR73910.1"/>
    <property type="molecule type" value="Genomic_DNA"/>
</dbReference>
<gene>
    <name evidence="1" type="ORF">PHLCEN_2v10268</name>
</gene>
<dbReference type="AlphaFoldDB" id="A0A2R6NNE0"/>
<keyword evidence="2" id="KW-1185">Reference proteome</keyword>
<accession>A0A2R6NNE0</accession>
<comment type="caution">
    <text evidence="1">The sequence shown here is derived from an EMBL/GenBank/DDBJ whole genome shotgun (WGS) entry which is preliminary data.</text>
</comment>